<dbReference type="InterPro" id="IPR045851">
    <property type="entry name" value="AMP-bd_C_sf"/>
</dbReference>
<dbReference type="PANTHER" id="PTHR43767:SF7">
    <property type="entry name" value="MEDIUM_LONG-CHAIN-FATTY-ACID--COA LIGASE FADD8"/>
    <property type="match status" value="1"/>
</dbReference>
<dbReference type="SUPFAM" id="SSF56801">
    <property type="entry name" value="Acetyl-CoA synthetase-like"/>
    <property type="match status" value="1"/>
</dbReference>
<proteinExistence type="inferred from homology"/>
<dbReference type="FunFam" id="3.30.300.30:FF:000008">
    <property type="entry name" value="2,3-dihydroxybenzoate-AMP ligase"/>
    <property type="match status" value="1"/>
</dbReference>
<dbReference type="Proteomes" id="UP000309952">
    <property type="component" value="Chromosome"/>
</dbReference>
<feature type="domain" description="AMP-binding enzyme C-terminal" evidence="7">
    <location>
        <begin position="418"/>
        <end position="493"/>
    </location>
</feature>
<dbReference type="InterPro" id="IPR025110">
    <property type="entry name" value="AMP-bd_C"/>
</dbReference>
<gene>
    <name evidence="8" type="primary">fadD</name>
    <name evidence="8" type="ORF">NCTC9239_02340</name>
</gene>
<accession>A0A4P1KBQ6</accession>
<dbReference type="PRINTS" id="PR00154">
    <property type="entry name" value="AMPBINDING"/>
</dbReference>
<evidence type="ECO:0000256" key="3">
    <source>
        <dbReference type="ARBA" id="ARBA00051915"/>
    </source>
</evidence>
<dbReference type="Gene3D" id="3.40.50.12780">
    <property type="entry name" value="N-terminal domain of ligase-like"/>
    <property type="match status" value="1"/>
</dbReference>
<evidence type="ECO:0000313" key="9">
    <source>
        <dbReference type="Proteomes" id="UP000309952"/>
    </source>
</evidence>
<comment type="similarity">
    <text evidence="1">Belongs to the ATP-dependent AMP-binding enzyme family.</text>
</comment>
<evidence type="ECO:0000256" key="5">
    <source>
        <dbReference type="ARBA" id="ARBA00067668"/>
    </source>
</evidence>
<dbReference type="Pfam" id="PF00501">
    <property type="entry name" value="AMP-binding"/>
    <property type="match status" value="1"/>
</dbReference>
<comment type="catalytic activity">
    <reaction evidence="3">
        <text>3-(methylsulfanyl)propanoate + ATP + CoA = 3-(methylsulfanyl)propanoyl-CoA + AMP + diphosphate</text>
        <dbReference type="Rhea" id="RHEA:43052"/>
        <dbReference type="ChEBI" id="CHEBI:30616"/>
        <dbReference type="ChEBI" id="CHEBI:33019"/>
        <dbReference type="ChEBI" id="CHEBI:49016"/>
        <dbReference type="ChEBI" id="CHEBI:57287"/>
        <dbReference type="ChEBI" id="CHEBI:82815"/>
        <dbReference type="ChEBI" id="CHEBI:456215"/>
        <dbReference type="EC" id="6.2.1.44"/>
    </reaction>
    <physiologicalReaction direction="left-to-right" evidence="3">
        <dbReference type="Rhea" id="RHEA:43053"/>
    </physiologicalReaction>
</comment>
<dbReference type="GO" id="GO:0016877">
    <property type="term" value="F:ligase activity, forming carbon-sulfur bonds"/>
    <property type="evidence" value="ECO:0007669"/>
    <property type="project" value="UniProtKB-ARBA"/>
</dbReference>
<evidence type="ECO:0000259" key="6">
    <source>
        <dbReference type="Pfam" id="PF00501"/>
    </source>
</evidence>
<sequence>MLLRNALRYADRPAFVCGDRSLSHGEFLASAHRLASALHAAGVDRQDRVAVLSMNSLELATVYGACELHGFVAATVNFRLAPMEMRHIISDSGARVLVFESVFTDQIAAIRDDLDQVERFVVIGGAPDWAEPWADFIAGGKADGPDLPPPEPDDLCYLIYTSGTTGRPKGCMLEHKAEVATASIIAAAMQLAGQDRTLLMMPLFHIGAKAIALAQQWVGGVVHLHRTYDPAAILADIETHRITATHMAPTLVQGLLDCPDIETRDISSLRTLLYSAAPMPPVLLDRALRAFGPIFQQMYGQTEGIGTLLPVSAHSLSDDAGARRRLYSIGHAFIGCEIAILDDAHRQLPAGEIGEICIRGPVMMRGYWNNSAATLATLRDGWLHTGDVGHIDADGYAYLVDRKKDVIISGGENIYSREVEDAILAHPDVTGVAVIGTPDAKWGEAVLSAVVTRPGSTLSEADVIEHCRTLIAGYKRPRRVVFVDSLPTLPSGKINKPALRDALRQGEI</sequence>
<reference evidence="8 9" key="1">
    <citation type="submission" date="2019-04" db="EMBL/GenBank/DDBJ databases">
        <authorList>
            <consortium name="Pathogen Informatics"/>
        </authorList>
    </citation>
    <scope>NUCLEOTIDE SEQUENCE [LARGE SCALE GENOMIC DNA]</scope>
    <source>
        <strain evidence="8 9">NCTC9239</strain>
    </source>
</reference>
<dbReference type="InterPro" id="IPR020459">
    <property type="entry name" value="AMP-binding"/>
</dbReference>
<dbReference type="InterPro" id="IPR000873">
    <property type="entry name" value="AMP-dep_synth/lig_dom"/>
</dbReference>
<evidence type="ECO:0000256" key="1">
    <source>
        <dbReference type="ARBA" id="ARBA00006432"/>
    </source>
</evidence>
<dbReference type="InterPro" id="IPR020845">
    <property type="entry name" value="AMP-binding_CS"/>
</dbReference>
<dbReference type="EC" id="6.2.1.44" evidence="4"/>
<dbReference type="AlphaFoldDB" id="A0A4P1KBQ6"/>
<evidence type="ECO:0000313" key="8">
    <source>
        <dbReference type="EMBL" id="VTO17191.1"/>
    </source>
</evidence>
<dbReference type="EMBL" id="LR588407">
    <property type="protein sequence ID" value="VTO17191.1"/>
    <property type="molecule type" value="Genomic_DNA"/>
</dbReference>
<dbReference type="PANTHER" id="PTHR43767">
    <property type="entry name" value="LONG-CHAIN-FATTY-ACID--COA LIGASE"/>
    <property type="match status" value="1"/>
</dbReference>
<protein>
    <recommendedName>
        <fullName evidence="5">3-methylmercaptopropionyl-CoA ligase</fullName>
        <ecNumber evidence="4">6.2.1.44</ecNumber>
    </recommendedName>
</protein>
<dbReference type="KEGG" id="bvy:NCTC9239_02340"/>
<evidence type="ECO:0000259" key="7">
    <source>
        <dbReference type="Pfam" id="PF13193"/>
    </source>
</evidence>
<dbReference type="InterPro" id="IPR042099">
    <property type="entry name" value="ANL_N_sf"/>
</dbReference>
<dbReference type="Pfam" id="PF13193">
    <property type="entry name" value="AMP-binding_C"/>
    <property type="match status" value="1"/>
</dbReference>
<evidence type="ECO:0000256" key="4">
    <source>
        <dbReference type="ARBA" id="ARBA00066616"/>
    </source>
</evidence>
<keyword evidence="9" id="KW-1185">Reference proteome</keyword>
<dbReference type="PROSITE" id="PS00455">
    <property type="entry name" value="AMP_BINDING"/>
    <property type="match status" value="1"/>
</dbReference>
<organism evidence="8 9">
    <name type="scientific">Brevundimonas vancanneytii</name>
    <dbReference type="NCBI Taxonomy" id="1325724"/>
    <lineage>
        <taxon>Bacteria</taxon>
        <taxon>Pseudomonadati</taxon>
        <taxon>Pseudomonadota</taxon>
        <taxon>Alphaproteobacteria</taxon>
        <taxon>Caulobacterales</taxon>
        <taxon>Caulobacteraceae</taxon>
        <taxon>Brevundimonas</taxon>
    </lineage>
</organism>
<dbReference type="Gene3D" id="3.30.300.30">
    <property type="match status" value="1"/>
</dbReference>
<evidence type="ECO:0000256" key="2">
    <source>
        <dbReference type="ARBA" id="ARBA00022598"/>
    </source>
</evidence>
<feature type="domain" description="AMP-dependent synthetase/ligase" evidence="6">
    <location>
        <begin position="4"/>
        <end position="368"/>
    </location>
</feature>
<dbReference type="InterPro" id="IPR050237">
    <property type="entry name" value="ATP-dep_AMP-bd_enzyme"/>
</dbReference>
<dbReference type="NCBIfam" id="NF004837">
    <property type="entry name" value="PRK06187.1"/>
    <property type="match status" value="1"/>
</dbReference>
<keyword evidence="2 8" id="KW-0436">Ligase</keyword>
<name>A0A4P1KBQ6_9CAUL</name>